<protein>
    <recommendedName>
        <fullName evidence="4">Methyltransferase type 11 domain-containing protein</fullName>
    </recommendedName>
</protein>
<evidence type="ECO:0000313" key="5">
    <source>
        <dbReference type="EMBL" id="CAD7637597.1"/>
    </source>
</evidence>
<evidence type="ECO:0000259" key="4">
    <source>
        <dbReference type="Pfam" id="PF08241"/>
    </source>
</evidence>
<organism evidence="5">
    <name type="scientific">Oppiella nova</name>
    <dbReference type="NCBI Taxonomy" id="334625"/>
    <lineage>
        <taxon>Eukaryota</taxon>
        <taxon>Metazoa</taxon>
        <taxon>Ecdysozoa</taxon>
        <taxon>Arthropoda</taxon>
        <taxon>Chelicerata</taxon>
        <taxon>Arachnida</taxon>
        <taxon>Acari</taxon>
        <taxon>Acariformes</taxon>
        <taxon>Sarcoptiformes</taxon>
        <taxon>Oribatida</taxon>
        <taxon>Brachypylina</taxon>
        <taxon>Oppioidea</taxon>
        <taxon>Oppiidae</taxon>
        <taxon>Oppiella</taxon>
    </lineage>
</organism>
<dbReference type="AlphaFoldDB" id="A0A7R9L9V7"/>
<dbReference type="GO" id="GO:0008757">
    <property type="term" value="F:S-adenosylmethionine-dependent methyltransferase activity"/>
    <property type="evidence" value="ECO:0007669"/>
    <property type="project" value="InterPro"/>
</dbReference>
<dbReference type="Gene3D" id="3.40.50.150">
    <property type="entry name" value="Vaccinia Virus protein VP39"/>
    <property type="match status" value="1"/>
</dbReference>
<dbReference type="CDD" id="cd02440">
    <property type="entry name" value="AdoMet_MTases"/>
    <property type="match status" value="1"/>
</dbReference>
<keyword evidence="3" id="KW-0808">Transferase</keyword>
<dbReference type="InterPro" id="IPR013216">
    <property type="entry name" value="Methyltransf_11"/>
</dbReference>
<name>A0A7R9L9V7_9ACAR</name>
<dbReference type="PANTHER" id="PTHR44942:SF4">
    <property type="entry name" value="METHYLTRANSFERASE TYPE 11 DOMAIN-CONTAINING PROTEIN"/>
    <property type="match status" value="1"/>
</dbReference>
<evidence type="ECO:0000256" key="3">
    <source>
        <dbReference type="ARBA" id="ARBA00022679"/>
    </source>
</evidence>
<comment type="similarity">
    <text evidence="1">Belongs to the methyltransferase superfamily.</text>
</comment>
<dbReference type="PANTHER" id="PTHR44942">
    <property type="entry name" value="METHYLTRANSF_11 DOMAIN-CONTAINING PROTEIN"/>
    <property type="match status" value="1"/>
</dbReference>
<gene>
    <name evidence="5" type="ORF">ONB1V03_LOCUS910</name>
</gene>
<accession>A0A7R9L9V7</accession>
<dbReference type="OrthoDB" id="506498at2759"/>
<sequence length="251" mass="28578">MANLFKDTLQSSYYAKFRPHPPKEIINAIKSYLSERIGASEWLCAVDVGCGNGQCTRPLAEHFQRVYGFDTSAAQIEAAVRLNTRDNISYDVSPAETLSIASTSVQLVTACQAFHWFDFNKFYTELNRILVPNGVIALLGYRMPDVSHPNFQNNNRIKNLIKSVYKNPALIWAKKERELVDEGYASVRLPFDDEMRSDAFEAQVDATAEEVRGYVLSWSGYNSLKQMDEQKANQFLDSYDEEIKSLFGDKR</sequence>
<dbReference type="Proteomes" id="UP000728032">
    <property type="component" value="Unassembled WGS sequence"/>
</dbReference>
<evidence type="ECO:0000256" key="1">
    <source>
        <dbReference type="ARBA" id="ARBA00008361"/>
    </source>
</evidence>
<proteinExistence type="inferred from homology"/>
<keyword evidence="2" id="KW-0489">Methyltransferase</keyword>
<dbReference type="InterPro" id="IPR029063">
    <property type="entry name" value="SAM-dependent_MTases_sf"/>
</dbReference>
<feature type="domain" description="Methyltransferase type 11" evidence="4">
    <location>
        <begin position="46"/>
        <end position="137"/>
    </location>
</feature>
<evidence type="ECO:0000256" key="2">
    <source>
        <dbReference type="ARBA" id="ARBA00022603"/>
    </source>
</evidence>
<reference evidence="5" key="1">
    <citation type="submission" date="2020-11" db="EMBL/GenBank/DDBJ databases">
        <authorList>
            <person name="Tran Van P."/>
        </authorList>
    </citation>
    <scope>NUCLEOTIDE SEQUENCE</scope>
</reference>
<dbReference type="SUPFAM" id="SSF53335">
    <property type="entry name" value="S-adenosyl-L-methionine-dependent methyltransferases"/>
    <property type="match status" value="1"/>
</dbReference>
<dbReference type="EMBL" id="CAJPVJ010000105">
    <property type="protein sequence ID" value="CAG2160960.1"/>
    <property type="molecule type" value="Genomic_DNA"/>
</dbReference>
<dbReference type="EMBL" id="OC914930">
    <property type="protein sequence ID" value="CAD7637597.1"/>
    <property type="molecule type" value="Genomic_DNA"/>
</dbReference>
<dbReference type="GO" id="GO:0032259">
    <property type="term" value="P:methylation"/>
    <property type="evidence" value="ECO:0007669"/>
    <property type="project" value="UniProtKB-KW"/>
</dbReference>
<dbReference type="InterPro" id="IPR051052">
    <property type="entry name" value="Diverse_substrate_MTase"/>
</dbReference>
<evidence type="ECO:0000313" key="6">
    <source>
        <dbReference type="Proteomes" id="UP000728032"/>
    </source>
</evidence>
<dbReference type="Pfam" id="PF08241">
    <property type="entry name" value="Methyltransf_11"/>
    <property type="match status" value="1"/>
</dbReference>
<keyword evidence="6" id="KW-1185">Reference proteome</keyword>